<proteinExistence type="predicted"/>
<accession>A0A7C8MBI9</accession>
<reference evidence="3 4" key="1">
    <citation type="submission" date="2020-01" db="EMBL/GenBank/DDBJ databases">
        <authorList>
            <consortium name="DOE Joint Genome Institute"/>
            <person name="Haridas S."/>
            <person name="Albert R."/>
            <person name="Binder M."/>
            <person name="Bloem J."/>
            <person name="Labutti K."/>
            <person name="Salamov A."/>
            <person name="Andreopoulos B."/>
            <person name="Baker S.E."/>
            <person name="Barry K."/>
            <person name="Bills G."/>
            <person name="Bluhm B.H."/>
            <person name="Cannon C."/>
            <person name="Castanera R."/>
            <person name="Culley D.E."/>
            <person name="Daum C."/>
            <person name="Ezra D."/>
            <person name="Gonzalez J.B."/>
            <person name="Henrissat B."/>
            <person name="Kuo A."/>
            <person name="Liang C."/>
            <person name="Lipzen A."/>
            <person name="Lutzoni F."/>
            <person name="Magnuson J."/>
            <person name="Mondo S."/>
            <person name="Nolan M."/>
            <person name="Ohm R."/>
            <person name="Pangilinan J."/>
            <person name="Park H.-J.H."/>
            <person name="Ramirez L."/>
            <person name="Alfaro M."/>
            <person name="Sun H."/>
            <person name="Tritt A."/>
            <person name="Yoshinaga Y."/>
            <person name="Zwiers L.-H.L."/>
            <person name="Turgeon B.G."/>
            <person name="Goodwin S.B."/>
            <person name="Spatafora J.W."/>
            <person name="Crous P.W."/>
            <person name="Grigoriev I.V."/>
        </authorList>
    </citation>
    <scope>NUCLEOTIDE SEQUENCE [LARGE SCALE GENOMIC DNA]</scope>
    <source>
        <strain evidence="3 4">CBS 611.86</strain>
    </source>
</reference>
<name>A0A7C8MBI9_9PLEO</name>
<dbReference type="PANTHER" id="PTHR37019">
    <property type="entry name" value="CHROMOSOME 1, WHOLE GENOME SHOTGUN SEQUENCE"/>
    <property type="match status" value="1"/>
</dbReference>
<gene>
    <name evidence="3" type="ORF">BDV95DRAFT_560331</name>
</gene>
<feature type="transmembrane region" description="Helical" evidence="1">
    <location>
        <begin position="55"/>
        <end position="74"/>
    </location>
</feature>
<dbReference type="Proteomes" id="UP000481861">
    <property type="component" value="Unassembled WGS sequence"/>
</dbReference>
<dbReference type="OrthoDB" id="5313995at2759"/>
<sequence>MASQLPHIPLVYRVFLLWLEPLMAFNGAILCHFNAPWFLATMSAAAVYKPDSQVIFDQLAATYTLFAFNEAFVLRAAKDFKVWKTMMLGMLLCDTLHLYAAWGVLGTKVFLSPWLWRFEDWMAVGTLWVPVVLRICFLQHVGITEAKEKL</sequence>
<evidence type="ECO:0000256" key="1">
    <source>
        <dbReference type="SAM" id="Phobius"/>
    </source>
</evidence>
<evidence type="ECO:0000259" key="2">
    <source>
        <dbReference type="Pfam" id="PF24803"/>
    </source>
</evidence>
<dbReference type="AlphaFoldDB" id="A0A7C8MBI9"/>
<feature type="transmembrane region" description="Helical" evidence="1">
    <location>
        <begin position="125"/>
        <end position="143"/>
    </location>
</feature>
<dbReference type="Pfam" id="PF24803">
    <property type="entry name" value="DUF7704"/>
    <property type="match status" value="1"/>
</dbReference>
<comment type="caution">
    <text evidence="3">The sequence shown here is derived from an EMBL/GenBank/DDBJ whole genome shotgun (WGS) entry which is preliminary data.</text>
</comment>
<keyword evidence="4" id="KW-1185">Reference proteome</keyword>
<feature type="transmembrane region" description="Helical" evidence="1">
    <location>
        <begin position="86"/>
        <end position="105"/>
    </location>
</feature>
<organism evidence="3 4">
    <name type="scientific">Massariosphaeria phaeospora</name>
    <dbReference type="NCBI Taxonomy" id="100035"/>
    <lineage>
        <taxon>Eukaryota</taxon>
        <taxon>Fungi</taxon>
        <taxon>Dikarya</taxon>
        <taxon>Ascomycota</taxon>
        <taxon>Pezizomycotina</taxon>
        <taxon>Dothideomycetes</taxon>
        <taxon>Pleosporomycetidae</taxon>
        <taxon>Pleosporales</taxon>
        <taxon>Pleosporales incertae sedis</taxon>
        <taxon>Massariosphaeria</taxon>
    </lineage>
</organism>
<dbReference type="InterPro" id="IPR056121">
    <property type="entry name" value="DUF7704"/>
</dbReference>
<keyword evidence="1" id="KW-1133">Transmembrane helix</keyword>
<keyword evidence="1" id="KW-0472">Membrane</keyword>
<protein>
    <recommendedName>
        <fullName evidence="2">DUF7704 domain-containing protein</fullName>
    </recommendedName>
</protein>
<evidence type="ECO:0000313" key="3">
    <source>
        <dbReference type="EMBL" id="KAF2876260.1"/>
    </source>
</evidence>
<feature type="transmembrane region" description="Helical" evidence="1">
    <location>
        <begin position="12"/>
        <end position="35"/>
    </location>
</feature>
<feature type="domain" description="DUF7704" evidence="2">
    <location>
        <begin position="7"/>
        <end position="140"/>
    </location>
</feature>
<keyword evidence="1" id="KW-0812">Transmembrane</keyword>
<evidence type="ECO:0000313" key="4">
    <source>
        <dbReference type="Proteomes" id="UP000481861"/>
    </source>
</evidence>
<dbReference type="PANTHER" id="PTHR37019:SF1">
    <property type="entry name" value="EXPERA DOMAIN-CONTAINING PROTEIN"/>
    <property type="match status" value="1"/>
</dbReference>
<dbReference type="EMBL" id="JAADJZ010000003">
    <property type="protein sequence ID" value="KAF2876260.1"/>
    <property type="molecule type" value="Genomic_DNA"/>
</dbReference>